<keyword evidence="1" id="KW-0812">Transmembrane</keyword>
<sequence>MHSPTPAIVSQQAARRLPRWILLLLGLVYVLPGLLGRQPWSGPDLASFGVMLELAQGAGDWLHPQLLGEPAAVQAWLPYWLGAASIKLLPFLPAELAARLPYGLLLALALSCTWMAAYQLASLPNAQPVAFAFGGEARPQDYARALADAALLALVASLGLAQLAHETTPDAAQLAFASLLLFACARLSSPGSRWRGVSAAAWWLGAVGLALSGAPWVGLALGGGWLAWSLRLKRSGRNGAADPWLLAFCASGTLLAALLAWRLELPSRFEQLSDWAAWTDLAHWRRFGRLLLWFSWPAGLLALLTVWRWRRRLGNTHLLLPIWFAVVGMASCWLLDASDRALLLALPALACLAAFALPTLSRSVTALIDWFALLFFSGCALLIWFYWLALQTGAPAKPAANVLRLLPGFKPELDWTLLLPALLGSLAWLIALAWRLGRYRPALWKGLVLSAGGSTLCWLLLMTLWLPALNYGMGQEPISRRIAALAPAGSCVLVHGLNGSQIAGLQYHGGLKLERARRDRRSDCQLLVVEPKAAARLAQTVDLSQWRALRKVPRLRENRDGLLVYLRR</sequence>
<keyword evidence="3" id="KW-1185">Reference proteome</keyword>
<evidence type="ECO:0000313" key="3">
    <source>
        <dbReference type="Proteomes" id="UP000238589"/>
    </source>
</evidence>
<dbReference type="Proteomes" id="UP000238589">
    <property type="component" value="Unassembled WGS sequence"/>
</dbReference>
<feature type="transmembrane region" description="Helical" evidence="1">
    <location>
        <begin position="318"/>
        <end position="335"/>
    </location>
</feature>
<proteinExistence type="predicted"/>
<dbReference type="AlphaFoldDB" id="A0A2S9K5K3"/>
<evidence type="ECO:0000256" key="1">
    <source>
        <dbReference type="SAM" id="Phobius"/>
    </source>
</evidence>
<feature type="transmembrane region" description="Helical" evidence="1">
    <location>
        <begin position="20"/>
        <end position="40"/>
    </location>
</feature>
<reference evidence="2 3" key="1">
    <citation type="submission" date="2018-03" db="EMBL/GenBank/DDBJ databases">
        <title>Comparative genomics illustrates the genes involved in a hyperalkaliphilic mechanisms of Serpentinomonas isolated from highly-alkaline calcium-rich serpentinized springs.</title>
        <authorList>
            <person name="Suzuki S."/>
            <person name="Ishii S."/>
            <person name="Walworth N."/>
            <person name="Bird L."/>
            <person name="Kuenen J.G."/>
            <person name="Nealson K.H."/>
        </authorList>
    </citation>
    <scope>NUCLEOTIDE SEQUENCE [LARGE SCALE GENOMIC DNA]</scope>
    <source>
        <strain evidence="2 3">P1</strain>
    </source>
</reference>
<feature type="transmembrane region" description="Helical" evidence="1">
    <location>
        <begin position="240"/>
        <end position="261"/>
    </location>
</feature>
<gene>
    <name evidence="2" type="ORF">C6P64_08685</name>
</gene>
<evidence type="ECO:0000313" key="2">
    <source>
        <dbReference type="EMBL" id="PRD65730.1"/>
    </source>
</evidence>
<keyword evidence="1" id="KW-0472">Membrane</keyword>
<organism evidence="2 3">
    <name type="scientific">Malikia granosa</name>
    <dbReference type="NCBI Taxonomy" id="263067"/>
    <lineage>
        <taxon>Bacteria</taxon>
        <taxon>Pseudomonadati</taxon>
        <taxon>Pseudomonadota</taxon>
        <taxon>Betaproteobacteria</taxon>
        <taxon>Burkholderiales</taxon>
        <taxon>Comamonadaceae</taxon>
        <taxon>Malikia</taxon>
    </lineage>
</organism>
<feature type="transmembrane region" description="Helical" evidence="1">
    <location>
        <begin position="142"/>
        <end position="164"/>
    </location>
</feature>
<accession>A0A2S9K5K3</accession>
<feature type="transmembrane region" description="Helical" evidence="1">
    <location>
        <begin position="171"/>
        <end position="188"/>
    </location>
</feature>
<feature type="transmembrane region" description="Helical" evidence="1">
    <location>
        <begin position="102"/>
        <end position="122"/>
    </location>
</feature>
<feature type="transmembrane region" description="Helical" evidence="1">
    <location>
        <begin position="341"/>
        <end position="360"/>
    </location>
</feature>
<feature type="transmembrane region" description="Helical" evidence="1">
    <location>
        <begin position="200"/>
        <end position="228"/>
    </location>
</feature>
<feature type="transmembrane region" description="Helical" evidence="1">
    <location>
        <begin position="415"/>
        <end position="434"/>
    </location>
</feature>
<feature type="transmembrane region" description="Helical" evidence="1">
    <location>
        <begin position="287"/>
        <end position="306"/>
    </location>
</feature>
<comment type="caution">
    <text evidence="2">The sequence shown here is derived from an EMBL/GenBank/DDBJ whole genome shotgun (WGS) entry which is preliminary data.</text>
</comment>
<feature type="transmembrane region" description="Helical" evidence="1">
    <location>
        <begin position="446"/>
        <end position="466"/>
    </location>
</feature>
<keyword evidence="1" id="KW-1133">Transmembrane helix</keyword>
<dbReference type="EMBL" id="PVLQ01000027">
    <property type="protein sequence ID" value="PRD65730.1"/>
    <property type="molecule type" value="Genomic_DNA"/>
</dbReference>
<feature type="transmembrane region" description="Helical" evidence="1">
    <location>
        <begin position="367"/>
        <end position="387"/>
    </location>
</feature>
<dbReference type="OrthoDB" id="8556356at2"/>
<protein>
    <recommendedName>
        <fullName evidence="4">Glycosyltransferase</fullName>
    </recommendedName>
</protein>
<evidence type="ECO:0008006" key="4">
    <source>
        <dbReference type="Google" id="ProtNLM"/>
    </source>
</evidence>
<name>A0A2S9K5K3_9BURK</name>
<feature type="transmembrane region" description="Helical" evidence="1">
    <location>
        <begin position="71"/>
        <end position="90"/>
    </location>
</feature>